<dbReference type="SUPFAM" id="SSF52096">
    <property type="entry name" value="ClpP/crotonase"/>
    <property type="match status" value="1"/>
</dbReference>
<dbReference type="Gene3D" id="1.10.12.10">
    <property type="entry name" value="Lyase 2-enoyl-coa Hydratase, Chain A, domain 2"/>
    <property type="match status" value="1"/>
</dbReference>
<dbReference type="SUPFAM" id="SSF52821">
    <property type="entry name" value="Rhodanese/Cell cycle control phosphatase"/>
    <property type="match status" value="1"/>
</dbReference>
<feature type="domain" description="Rhodanese" evidence="8">
    <location>
        <begin position="303"/>
        <end position="403"/>
    </location>
</feature>
<dbReference type="CDD" id="cd00158">
    <property type="entry name" value="RHOD"/>
    <property type="match status" value="1"/>
</dbReference>
<reference evidence="9 10" key="1">
    <citation type="submission" date="2024-03" db="EMBL/GenBank/DDBJ databases">
        <title>Aureococcus anophagefferens CCMP1851 and Kratosvirus quantuckense: Draft genome of a second virus-susceptible host strain in the model system.</title>
        <authorList>
            <person name="Chase E."/>
            <person name="Truchon A.R."/>
            <person name="Schepens W."/>
            <person name="Wilhelm S.W."/>
        </authorList>
    </citation>
    <scope>NUCLEOTIDE SEQUENCE [LARGE SCALE GENOMIC DNA]</scope>
    <source>
        <strain evidence="9 10">CCMP1851</strain>
    </source>
</reference>
<comment type="function">
    <text evidence="6">May play a role in fatty acid biosynthesis and insulin sensitivity.</text>
</comment>
<evidence type="ECO:0000313" key="9">
    <source>
        <dbReference type="EMBL" id="KAK7241434.1"/>
    </source>
</evidence>
<evidence type="ECO:0000256" key="5">
    <source>
        <dbReference type="ARBA" id="ARBA00023128"/>
    </source>
</evidence>
<evidence type="ECO:0000256" key="6">
    <source>
        <dbReference type="ARBA" id="ARBA00037410"/>
    </source>
</evidence>
<dbReference type="SMART" id="SM00450">
    <property type="entry name" value="RHOD"/>
    <property type="match status" value="1"/>
</dbReference>
<accession>A0ABR1FZ25</accession>
<comment type="subcellular location">
    <subcellularLocation>
        <location evidence="1">Mitochondrion</location>
    </subcellularLocation>
</comment>
<keyword evidence="5" id="KW-0496">Mitochondrion</keyword>
<dbReference type="InterPro" id="IPR001753">
    <property type="entry name" value="Enoyl-CoA_hydra/iso"/>
</dbReference>
<keyword evidence="3" id="KW-0809">Transit peptide</keyword>
<dbReference type="InterPro" id="IPR029045">
    <property type="entry name" value="ClpP/crotonase-like_dom_sf"/>
</dbReference>
<evidence type="ECO:0000259" key="8">
    <source>
        <dbReference type="PROSITE" id="PS50206"/>
    </source>
</evidence>
<proteinExistence type="predicted"/>
<comment type="caution">
    <text evidence="9">The sequence shown here is derived from an EMBL/GenBank/DDBJ whole genome shotgun (WGS) entry which is preliminary data.</text>
</comment>
<dbReference type="PROSITE" id="PS50206">
    <property type="entry name" value="RHODANESE_3"/>
    <property type="match status" value="1"/>
</dbReference>
<keyword evidence="4" id="KW-0443">Lipid metabolism</keyword>
<keyword evidence="2" id="KW-0276">Fatty acid metabolism</keyword>
<evidence type="ECO:0000256" key="3">
    <source>
        <dbReference type="ARBA" id="ARBA00022946"/>
    </source>
</evidence>
<dbReference type="Pfam" id="PF00378">
    <property type="entry name" value="ECH_1"/>
    <property type="match status" value="1"/>
</dbReference>
<name>A0ABR1FZ25_AURAN</name>
<dbReference type="InterPro" id="IPR052377">
    <property type="entry name" value="Mitochondrial_ECH-domain"/>
</dbReference>
<evidence type="ECO:0000256" key="2">
    <source>
        <dbReference type="ARBA" id="ARBA00022832"/>
    </source>
</evidence>
<evidence type="ECO:0000313" key="10">
    <source>
        <dbReference type="Proteomes" id="UP001363151"/>
    </source>
</evidence>
<dbReference type="Pfam" id="PF00581">
    <property type="entry name" value="Rhodanese"/>
    <property type="match status" value="1"/>
</dbReference>
<dbReference type="EMBL" id="JBBJCI010000202">
    <property type="protein sequence ID" value="KAK7241434.1"/>
    <property type="molecule type" value="Genomic_DNA"/>
</dbReference>
<gene>
    <name evidence="9" type="ORF">SO694_00059262</name>
</gene>
<dbReference type="Proteomes" id="UP001363151">
    <property type="component" value="Unassembled WGS sequence"/>
</dbReference>
<dbReference type="Gene3D" id="3.90.226.10">
    <property type="entry name" value="2-enoyl-CoA Hydratase, Chain A, domain 1"/>
    <property type="match status" value="1"/>
</dbReference>
<evidence type="ECO:0000256" key="7">
    <source>
        <dbReference type="ARBA" id="ARBA00040545"/>
    </source>
</evidence>
<evidence type="ECO:0000256" key="1">
    <source>
        <dbReference type="ARBA" id="ARBA00004173"/>
    </source>
</evidence>
<organism evidence="9 10">
    <name type="scientific">Aureococcus anophagefferens</name>
    <name type="common">Harmful bloom alga</name>
    <dbReference type="NCBI Taxonomy" id="44056"/>
    <lineage>
        <taxon>Eukaryota</taxon>
        <taxon>Sar</taxon>
        <taxon>Stramenopiles</taxon>
        <taxon>Ochrophyta</taxon>
        <taxon>Pelagophyceae</taxon>
        <taxon>Pelagomonadales</taxon>
        <taxon>Pelagomonadaceae</taxon>
        <taxon>Aureococcus</taxon>
    </lineage>
</organism>
<dbReference type="Gene3D" id="3.40.250.10">
    <property type="entry name" value="Rhodanese-like domain"/>
    <property type="match status" value="1"/>
</dbReference>
<dbReference type="InterPro" id="IPR036873">
    <property type="entry name" value="Rhodanese-like_dom_sf"/>
</dbReference>
<dbReference type="PANTHER" id="PTHR43602:SF1">
    <property type="entry name" value="ENOYL-COA HYDRATASE DOMAIN-CONTAINING PROTEIN 3, MITOCHONDRIAL"/>
    <property type="match status" value="1"/>
</dbReference>
<evidence type="ECO:0000256" key="4">
    <source>
        <dbReference type="ARBA" id="ARBA00023098"/>
    </source>
</evidence>
<dbReference type="InterPro" id="IPR014748">
    <property type="entry name" value="Enoyl-CoA_hydra_C"/>
</dbReference>
<keyword evidence="10" id="KW-1185">Reference proteome</keyword>
<protein>
    <recommendedName>
        <fullName evidence="7">Enoyl-CoA hydratase domain-containing protein 3, mitochondrial</fullName>
    </recommendedName>
</protein>
<dbReference type="InterPro" id="IPR001763">
    <property type="entry name" value="Rhodanese-like_dom"/>
</dbReference>
<dbReference type="CDD" id="cd06558">
    <property type="entry name" value="crotonase-like"/>
    <property type="match status" value="1"/>
</dbReference>
<dbReference type="PANTHER" id="PTHR43602">
    <property type="match status" value="1"/>
</dbReference>
<sequence length="406" mass="42128">MVLIARRALRVLQLQRRHVSSAVGLAESSNVATISLKNAATRNALSLAVLEDLHTALGRADGAGAIVLRSSSQQFCSGHDLDELRSATADERRAVFEACGAVMRALRRAPPVVCAVRGAAFAAGCELAATCDLVVAEPAAKFATPGVKIGLFCHTPAVAVAAALGHPRRAAELLYTGDPISAADARDLGLVHRIVDDADDAAAALAAKIATVGSAAAARHGKRVLARGVDVEASYARARTAMVDGLEHADAVEGIAAFFEKRPPAFGARRRFSTAARGPGRRRQLSTGFEHLSVVDAAARLEADAAATYLDCRSAAEVATGVVEGSVNIPYPHDGDAELIEPAEFVADADAEFARDDTILVGCRSGSRSILAAEILVDAGFTNVLHVDGGMNAWFQAGLPVAPFTG</sequence>